<name>A0ABR3V3X2_HUMIN</name>
<proteinExistence type="predicted"/>
<dbReference type="Proteomes" id="UP001583172">
    <property type="component" value="Unassembled WGS sequence"/>
</dbReference>
<feature type="domain" description="2EXR" evidence="2">
    <location>
        <begin position="13"/>
        <end position="116"/>
    </location>
</feature>
<evidence type="ECO:0000259" key="2">
    <source>
        <dbReference type="Pfam" id="PF20150"/>
    </source>
</evidence>
<gene>
    <name evidence="3" type="ORF">VTJ49DRAFT_5127</name>
</gene>
<evidence type="ECO:0000313" key="3">
    <source>
        <dbReference type="EMBL" id="KAL1836467.1"/>
    </source>
</evidence>
<evidence type="ECO:0000313" key="4">
    <source>
        <dbReference type="Proteomes" id="UP001583172"/>
    </source>
</evidence>
<keyword evidence="4" id="KW-1185">Reference proteome</keyword>
<accession>A0ABR3V3X2</accession>
<dbReference type="EMBL" id="JAZGSY010000407">
    <property type="protein sequence ID" value="KAL1836467.1"/>
    <property type="molecule type" value="Genomic_DNA"/>
</dbReference>
<dbReference type="PANTHER" id="PTHR35910:SF6">
    <property type="entry name" value="2EXR DOMAIN-CONTAINING PROTEIN"/>
    <property type="match status" value="1"/>
</dbReference>
<organism evidence="3 4">
    <name type="scientific">Humicola insolens</name>
    <name type="common">Soft-rot fungus</name>
    <dbReference type="NCBI Taxonomy" id="85995"/>
    <lineage>
        <taxon>Eukaryota</taxon>
        <taxon>Fungi</taxon>
        <taxon>Dikarya</taxon>
        <taxon>Ascomycota</taxon>
        <taxon>Pezizomycotina</taxon>
        <taxon>Sordariomycetes</taxon>
        <taxon>Sordariomycetidae</taxon>
        <taxon>Sordariales</taxon>
        <taxon>Chaetomiaceae</taxon>
        <taxon>Mycothermus</taxon>
    </lineage>
</organism>
<protein>
    <recommendedName>
        <fullName evidence="2">2EXR domain-containing protein</fullName>
    </recommendedName>
</protein>
<evidence type="ECO:0000256" key="1">
    <source>
        <dbReference type="SAM" id="MobiDB-lite"/>
    </source>
</evidence>
<dbReference type="PANTHER" id="PTHR35910">
    <property type="entry name" value="2EXR DOMAIN-CONTAINING PROTEIN"/>
    <property type="match status" value="1"/>
</dbReference>
<dbReference type="Pfam" id="PF20150">
    <property type="entry name" value="2EXR"/>
    <property type="match status" value="1"/>
</dbReference>
<reference evidence="3 4" key="1">
    <citation type="journal article" date="2024" name="Commun. Biol.">
        <title>Comparative genomic analysis of thermophilic fungi reveals convergent evolutionary adaptations and gene losses.</title>
        <authorList>
            <person name="Steindorff A.S."/>
            <person name="Aguilar-Pontes M.V."/>
            <person name="Robinson A.J."/>
            <person name="Andreopoulos B."/>
            <person name="LaButti K."/>
            <person name="Kuo A."/>
            <person name="Mondo S."/>
            <person name="Riley R."/>
            <person name="Otillar R."/>
            <person name="Haridas S."/>
            <person name="Lipzen A."/>
            <person name="Grimwood J."/>
            <person name="Schmutz J."/>
            <person name="Clum A."/>
            <person name="Reid I.D."/>
            <person name="Moisan M.C."/>
            <person name="Butler G."/>
            <person name="Nguyen T.T.M."/>
            <person name="Dewar K."/>
            <person name="Conant G."/>
            <person name="Drula E."/>
            <person name="Henrissat B."/>
            <person name="Hansel C."/>
            <person name="Singer S."/>
            <person name="Hutchinson M.I."/>
            <person name="de Vries R.P."/>
            <person name="Natvig D.O."/>
            <person name="Powell A.J."/>
            <person name="Tsang A."/>
            <person name="Grigoriev I.V."/>
        </authorList>
    </citation>
    <scope>NUCLEOTIDE SEQUENCE [LARGE SCALE GENOMIC DNA]</scope>
    <source>
        <strain evidence="3 4">CBS 620.91</strain>
    </source>
</reference>
<comment type="caution">
    <text evidence="3">The sequence shown here is derived from an EMBL/GenBank/DDBJ whole genome shotgun (WGS) entry which is preliminary data.</text>
</comment>
<feature type="region of interest" description="Disordered" evidence="1">
    <location>
        <begin position="214"/>
        <end position="238"/>
    </location>
</feature>
<sequence length="323" mass="36633">MTSSNLPSSPREFTLFLHLPPELRIQIYRHACHPRITVLDYDPITNSFHCPTPPPALLQVSREARAEGLRLYRRCPLDLLPHELPADDSFPDDQFAIIGGLREQRYFYHHPDFDTLYVPRPRPRRHRHQPYEEDGFGLHASSRIYKLGYAPWVFEFERRLPWVKGDAVRRMAVDHVPASVRQPWEVYGKVCMMRSFGQLEEAYMVIGTVSDGSEGCNYDDDDSHRRSGEGGGASAEGREIEFVDPRADDAKIMGIMERVRESFRVELGEDLGLVDRARQQRERPGVGTKEIGLELVPKVVSDVGCRLALCAYSGLGGGGRAVC</sequence>
<dbReference type="InterPro" id="IPR045518">
    <property type="entry name" value="2EXR"/>
</dbReference>